<dbReference type="EMBL" id="CP036425">
    <property type="protein sequence ID" value="QDU32884.1"/>
    <property type="molecule type" value="Genomic_DNA"/>
</dbReference>
<keyword evidence="4" id="KW-1185">Reference proteome</keyword>
<evidence type="ECO:0000313" key="3">
    <source>
        <dbReference type="EMBL" id="QDU32884.1"/>
    </source>
</evidence>
<evidence type="ECO:0000313" key="4">
    <source>
        <dbReference type="Proteomes" id="UP000317369"/>
    </source>
</evidence>
<dbReference type="SUPFAM" id="SSF103515">
    <property type="entry name" value="Autotransporter"/>
    <property type="match status" value="1"/>
</dbReference>
<dbReference type="InterPro" id="IPR005546">
    <property type="entry name" value="Autotransporte_beta"/>
</dbReference>
<proteinExistence type="predicted"/>
<reference evidence="3 4" key="1">
    <citation type="submission" date="2019-02" db="EMBL/GenBank/DDBJ databases">
        <title>Deep-cultivation of Planctomycetes and their phenomic and genomic characterization uncovers novel biology.</title>
        <authorList>
            <person name="Wiegand S."/>
            <person name="Jogler M."/>
            <person name="Boedeker C."/>
            <person name="Pinto D."/>
            <person name="Vollmers J."/>
            <person name="Rivas-Marin E."/>
            <person name="Kohn T."/>
            <person name="Peeters S.H."/>
            <person name="Heuer A."/>
            <person name="Rast P."/>
            <person name="Oberbeckmann S."/>
            <person name="Bunk B."/>
            <person name="Jeske O."/>
            <person name="Meyerdierks A."/>
            <person name="Storesund J.E."/>
            <person name="Kallscheuer N."/>
            <person name="Luecker S."/>
            <person name="Lage O.M."/>
            <person name="Pohl T."/>
            <person name="Merkel B.J."/>
            <person name="Hornburger P."/>
            <person name="Mueller R.-W."/>
            <person name="Bruemmer F."/>
            <person name="Labrenz M."/>
            <person name="Spormann A.M."/>
            <person name="Op den Camp H."/>
            <person name="Overmann J."/>
            <person name="Amann R."/>
            <person name="Jetten M.S.M."/>
            <person name="Mascher T."/>
            <person name="Medema M.H."/>
            <person name="Devos D.P."/>
            <person name="Kaster A.-K."/>
            <person name="Ovreas L."/>
            <person name="Rohde M."/>
            <person name="Galperin M.Y."/>
            <person name="Jogler C."/>
        </authorList>
    </citation>
    <scope>NUCLEOTIDE SEQUENCE [LARGE SCALE GENOMIC DNA]</scope>
    <source>
        <strain evidence="3 4">KS4</strain>
    </source>
</reference>
<evidence type="ECO:0000256" key="1">
    <source>
        <dbReference type="SAM" id="SignalP"/>
    </source>
</evidence>
<feature type="domain" description="Autotransporter" evidence="2">
    <location>
        <begin position="830"/>
        <end position="1111"/>
    </location>
</feature>
<dbReference type="SMART" id="SM00869">
    <property type="entry name" value="Autotransporter"/>
    <property type="match status" value="1"/>
</dbReference>
<name>A0A517YRN5_9BACT</name>
<dbReference type="Pfam" id="PF03797">
    <property type="entry name" value="Autotransporter"/>
    <property type="match status" value="1"/>
</dbReference>
<evidence type="ECO:0000259" key="2">
    <source>
        <dbReference type="PROSITE" id="PS51208"/>
    </source>
</evidence>
<gene>
    <name evidence="3" type="ORF">KS4_09230</name>
</gene>
<keyword evidence="1" id="KW-0732">Signal</keyword>
<organism evidence="3 4">
    <name type="scientific">Poriferisphaera corsica</name>
    <dbReference type="NCBI Taxonomy" id="2528020"/>
    <lineage>
        <taxon>Bacteria</taxon>
        <taxon>Pseudomonadati</taxon>
        <taxon>Planctomycetota</taxon>
        <taxon>Phycisphaerae</taxon>
        <taxon>Phycisphaerales</taxon>
        <taxon>Phycisphaeraceae</taxon>
        <taxon>Poriferisphaera</taxon>
    </lineage>
</organism>
<dbReference type="Gene3D" id="2.40.128.130">
    <property type="entry name" value="Autotransporter beta-domain"/>
    <property type="match status" value="1"/>
</dbReference>
<feature type="signal peptide" evidence="1">
    <location>
        <begin position="1"/>
        <end position="32"/>
    </location>
</feature>
<dbReference type="RefSeq" id="WP_145075122.1">
    <property type="nucleotide sequence ID" value="NZ_CP036425.1"/>
</dbReference>
<dbReference type="AlphaFoldDB" id="A0A517YRN5"/>
<feature type="chain" id="PRO_5021756200" evidence="1">
    <location>
        <begin position="33"/>
        <end position="1111"/>
    </location>
</feature>
<dbReference type="OrthoDB" id="5292073at2"/>
<dbReference type="Proteomes" id="UP000317369">
    <property type="component" value="Chromosome"/>
</dbReference>
<dbReference type="KEGG" id="pcor:KS4_09230"/>
<dbReference type="PROSITE" id="PS51208">
    <property type="entry name" value="AUTOTRANSPORTER"/>
    <property type="match status" value="1"/>
</dbReference>
<dbReference type="InterPro" id="IPR036709">
    <property type="entry name" value="Autotransporte_beta_dom_sf"/>
</dbReference>
<protein>
    <submittedName>
        <fullName evidence="3">Autotransporter beta-domain protein</fullName>
    </submittedName>
</protein>
<sequence precursor="true">MSIVNNTAHFTTAALTAIAATSMLWLNPYAQAGSTPTEVNWTGTAGNGLYSDNNNWTSTTLPTSTIDATFTGNTTSGTTVLVNTASQAKDLTFNAKHFDDQLKIQSSTLSVQNALITRDIHAINIPAALYVYEGSTLNVANDLTLNSTNTAGYTSLIAYGSDDTARDNNAINIGNNLILSGSGMNDASLVGGTLKAKNILANTDNGKYYSLDVTNNAKVLLDDDADPNNTNNSQIAFGLADQSQIHGTQCTIKTGSISFAGDGITQNTAYFNTGVCNTNGQGIYASNNINIAAHTIDFTAHETYLEAGDGGINFGYATSDVTELSVVDRCYARSNSIITTTGNISFYLDGDVSVQDSTLRAAKINYAPGSHHYFRYANYQLENATISAIGTVSDGSDSDAFIAFHGYNADVSDPTLSGYGNITSGYSDPNGFHPGAINFNNAYVLNDSTNESLTFTGKIDADFDSTFHAKNNSPITLNLSEDSEIPESTFIADNAIITFNGDFKDDAIDDLTQLSTLNNGQIIINGNATFAYTVLDGDVTINGNTIISPTTAKSTYINKSHTLNPAKELQFNILWLNEQDMQDFGVTSNNFFSARIVINDDQTLTLAGDLRVIDHTASFLNDMGLPEDRIHDAAFEAGDEYTLIKAGEDGTGSLEGSFTNTFLPTPAAGLMYEIVLNTADDDNIPDFMKLIVKAAGISPTITPTSTGMTQTMSAIDQAAKNNTAFNTVVTDILNLTTPLKQQAAVQSLQQNNLLSQSATAANLASSNASAMHSRFNAVQQGQTFAFNPTSNQPHQPNQPLAASQQEPTDYMLMLSADSESLSGSPIFDWFNRNSGGLFLTSSYSHTDHNSTANQVGFESYQSDFLIGADFMATENLRLGAAIGYAYVTTDNLNSLGSSETNALNTQIYANYYASPNLRFDATLGYTYADYQLERNLFNGETALGNTHNHQFTAEAGINYLIPETPIKNLILTPFAYLRYANSNIAGYTETEVGALGLNVKSQSTDSLTTSIGALDSFKYELSNSVLEPFISASYEHQFIDQQRSTNVSFIGDPSNPFKAFVDSTDENYVNLSLGSLWALSDKLIFHTTFDTTLFHDEMEAQRLSAGLRFNF</sequence>
<accession>A0A517YRN5</accession>